<evidence type="ECO:0000256" key="4">
    <source>
        <dbReference type="ARBA" id="ARBA00023125"/>
    </source>
</evidence>
<comment type="subcellular location">
    <subcellularLocation>
        <location evidence="1">Nucleus</location>
    </subcellularLocation>
</comment>
<dbReference type="InterPro" id="IPR040855">
    <property type="entry name" value="ORC_WH_C"/>
</dbReference>
<evidence type="ECO:0000256" key="6">
    <source>
        <dbReference type="SAM" id="MobiDB-lite"/>
    </source>
</evidence>
<feature type="domain" description="Origin recognition complex subunit 3 winged helix C-terminal" evidence="8">
    <location>
        <begin position="554"/>
        <end position="659"/>
    </location>
</feature>
<dbReference type="GO" id="GO:0005664">
    <property type="term" value="C:nuclear origin of replication recognition complex"/>
    <property type="evidence" value="ECO:0007669"/>
    <property type="project" value="InterPro"/>
</dbReference>
<evidence type="ECO:0008006" key="11">
    <source>
        <dbReference type="Google" id="ProtNLM"/>
    </source>
</evidence>
<feature type="compositionally biased region" description="Basic and acidic residues" evidence="6">
    <location>
        <begin position="14"/>
        <end position="29"/>
    </location>
</feature>
<keyword evidence="3" id="KW-0235">DNA replication</keyword>
<comment type="similarity">
    <text evidence="2">Belongs to the ORC3 family.</text>
</comment>
<dbReference type="Pfam" id="PF07034">
    <property type="entry name" value="ORC3_N"/>
    <property type="match status" value="1"/>
</dbReference>
<keyword evidence="4" id="KW-0238">DNA-binding</keyword>
<dbReference type="PANTHER" id="PTHR12748:SF0">
    <property type="entry name" value="ORIGIN RECOGNITION COMPLEX SUBUNIT 3"/>
    <property type="match status" value="1"/>
</dbReference>
<protein>
    <recommendedName>
        <fullName evidence="11">Origin recognition complex subunit</fullName>
    </recommendedName>
</protein>
<dbReference type="EMBL" id="MU004288">
    <property type="protein sequence ID" value="KAF2662929.1"/>
    <property type="molecule type" value="Genomic_DNA"/>
</dbReference>
<dbReference type="GO" id="GO:0003688">
    <property type="term" value="F:DNA replication origin binding"/>
    <property type="evidence" value="ECO:0007669"/>
    <property type="project" value="TreeGrafter"/>
</dbReference>
<name>A0A6A6TS79_9PLEO</name>
<dbReference type="AlphaFoldDB" id="A0A6A6TS79"/>
<proteinExistence type="inferred from homology"/>
<feature type="domain" description="Origin recognition complex subunit 3 N-terminal" evidence="7">
    <location>
        <begin position="4"/>
        <end position="308"/>
    </location>
</feature>
<dbReference type="GO" id="GO:0006270">
    <property type="term" value="P:DNA replication initiation"/>
    <property type="evidence" value="ECO:0007669"/>
    <property type="project" value="TreeGrafter"/>
</dbReference>
<sequence length="662" mass="74516">MEHQRCYIYEPQDTDERPAKRQRTSKTDSKGPQSERLATFRQLWHQQEKRIQASLDEVDKATQDQLVQFVSEAPTTSAACIPTGLVIAGPSIASHGPFFEHLGRRITDETDCTHVVLTGSESPNLKTLLKNLITKITSRTEEDDDLEIATTTRSGGPKLLNFDLAHVHRWQSKGRVKSIVVTIRDSEAFDSNVLVEMIDLFHSWLDRLPFVLLFGISTSAESFEDRLSGKSLRQLDGQKFDVTQSDEIVEKLFRATTASTEVQLQMGPNLMRRILDRQKDHVQNIQDYSDGIKYASMSHFFANHTSIFLQPDLSFRALDAHAFEAVRNLPSFRRRAEEMLDEGSTQEVRNMLDSDQFLFDLIIEEIRQGQQALHALNGAAVVLADIRRFLQMSPSVPLSSIWIRAASGELIGSPLLRETMLSIRKIPSNKLAQLLLALRGDSAITNYVDLTTYEDQLVELINSTDTTEPLRSQHDVRNESMRTTVVAQKVLLSKHKAALSEQDKAYSELIGNFHDNLERYFAEAFIDPRALFLSEILIYDLKSPHADAFQPRPRFAIERALASPQDYLGSESCGVDSDEGALSISQPATALVYQLYLESGPLINISDLWTAFSSMCGQEGNDGESKTMALFQRALAELKLLGLLKPTKKKTDHVAKMMWKGL</sequence>
<dbReference type="PANTHER" id="PTHR12748">
    <property type="entry name" value="ORIGIN RECOGNITION COMPLEX SUBUNIT 3"/>
    <property type="match status" value="1"/>
</dbReference>
<dbReference type="OrthoDB" id="10265211at2759"/>
<dbReference type="InterPro" id="IPR045667">
    <property type="entry name" value="ORC3_N"/>
</dbReference>
<evidence type="ECO:0000256" key="1">
    <source>
        <dbReference type="ARBA" id="ARBA00004123"/>
    </source>
</evidence>
<evidence type="ECO:0000259" key="8">
    <source>
        <dbReference type="Pfam" id="PF18137"/>
    </source>
</evidence>
<dbReference type="GO" id="GO:0005656">
    <property type="term" value="C:nuclear pre-replicative complex"/>
    <property type="evidence" value="ECO:0007669"/>
    <property type="project" value="TreeGrafter"/>
</dbReference>
<dbReference type="InterPro" id="IPR020795">
    <property type="entry name" value="ORC3"/>
</dbReference>
<keyword evidence="10" id="KW-1185">Reference proteome</keyword>
<evidence type="ECO:0000256" key="3">
    <source>
        <dbReference type="ARBA" id="ARBA00022705"/>
    </source>
</evidence>
<organism evidence="9 10">
    <name type="scientific">Lophiostoma macrostomum CBS 122681</name>
    <dbReference type="NCBI Taxonomy" id="1314788"/>
    <lineage>
        <taxon>Eukaryota</taxon>
        <taxon>Fungi</taxon>
        <taxon>Dikarya</taxon>
        <taxon>Ascomycota</taxon>
        <taxon>Pezizomycotina</taxon>
        <taxon>Dothideomycetes</taxon>
        <taxon>Pleosporomycetidae</taxon>
        <taxon>Pleosporales</taxon>
        <taxon>Lophiostomataceae</taxon>
        <taxon>Lophiostoma</taxon>
    </lineage>
</organism>
<dbReference type="Proteomes" id="UP000799324">
    <property type="component" value="Unassembled WGS sequence"/>
</dbReference>
<gene>
    <name evidence="9" type="ORF">K491DRAFT_584527</name>
</gene>
<evidence type="ECO:0000256" key="5">
    <source>
        <dbReference type="ARBA" id="ARBA00023242"/>
    </source>
</evidence>
<evidence type="ECO:0000313" key="10">
    <source>
        <dbReference type="Proteomes" id="UP000799324"/>
    </source>
</evidence>
<accession>A0A6A6TS79</accession>
<feature type="region of interest" description="Disordered" evidence="6">
    <location>
        <begin position="1"/>
        <end position="35"/>
    </location>
</feature>
<dbReference type="GO" id="GO:0031261">
    <property type="term" value="C:DNA replication preinitiation complex"/>
    <property type="evidence" value="ECO:0007669"/>
    <property type="project" value="TreeGrafter"/>
</dbReference>
<reference evidence="9" key="1">
    <citation type="journal article" date="2020" name="Stud. Mycol.">
        <title>101 Dothideomycetes genomes: a test case for predicting lifestyles and emergence of pathogens.</title>
        <authorList>
            <person name="Haridas S."/>
            <person name="Albert R."/>
            <person name="Binder M."/>
            <person name="Bloem J."/>
            <person name="Labutti K."/>
            <person name="Salamov A."/>
            <person name="Andreopoulos B."/>
            <person name="Baker S."/>
            <person name="Barry K."/>
            <person name="Bills G."/>
            <person name="Bluhm B."/>
            <person name="Cannon C."/>
            <person name="Castanera R."/>
            <person name="Culley D."/>
            <person name="Daum C."/>
            <person name="Ezra D."/>
            <person name="Gonzalez J."/>
            <person name="Henrissat B."/>
            <person name="Kuo A."/>
            <person name="Liang C."/>
            <person name="Lipzen A."/>
            <person name="Lutzoni F."/>
            <person name="Magnuson J."/>
            <person name="Mondo S."/>
            <person name="Nolan M."/>
            <person name="Ohm R."/>
            <person name="Pangilinan J."/>
            <person name="Park H.-J."/>
            <person name="Ramirez L."/>
            <person name="Alfaro M."/>
            <person name="Sun H."/>
            <person name="Tritt A."/>
            <person name="Yoshinaga Y."/>
            <person name="Zwiers L.-H."/>
            <person name="Turgeon B."/>
            <person name="Goodwin S."/>
            <person name="Spatafora J."/>
            <person name="Crous P."/>
            <person name="Grigoriev I."/>
        </authorList>
    </citation>
    <scope>NUCLEOTIDE SEQUENCE</scope>
    <source>
        <strain evidence="9">CBS 122681</strain>
    </source>
</reference>
<evidence type="ECO:0000313" key="9">
    <source>
        <dbReference type="EMBL" id="KAF2662929.1"/>
    </source>
</evidence>
<dbReference type="CDD" id="cd20704">
    <property type="entry name" value="Orc3"/>
    <property type="match status" value="1"/>
</dbReference>
<evidence type="ECO:0000259" key="7">
    <source>
        <dbReference type="Pfam" id="PF07034"/>
    </source>
</evidence>
<dbReference type="Pfam" id="PF18137">
    <property type="entry name" value="WHD_ORC"/>
    <property type="match status" value="1"/>
</dbReference>
<evidence type="ECO:0000256" key="2">
    <source>
        <dbReference type="ARBA" id="ARBA00010977"/>
    </source>
</evidence>
<keyword evidence="5" id="KW-0539">Nucleus</keyword>